<dbReference type="RefSeq" id="WP_176008889.1">
    <property type="nucleotide sequence ID" value="NZ_CP041372.2"/>
</dbReference>
<dbReference type="KEGG" id="psua:FLK61_29440"/>
<sequence length="105" mass="12410">MSDKTLRYVKWTAGTHLELVDTKLDEQAIYYDVEVTRAEEEVLRDLVANVQDGDVMPEHIFVHPFDETRDEKDKEELGDETQRLFAFIYEVGTKETKERIKMKNE</sequence>
<accession>A0A859FE33</accession>
<reference evidence="2" key="1">
    <citation type="submission" date="2019-07" db="EMBL/GenBank/DDBJ databases">
        <title>Bacillus alkalisoli sp. nov. isolated from saline soil.</title>
        <authorList>
            <person name="Sun J.-Q."/>
            <person name="Xu L."/>
        </authorList>
    </citation>
    <scope>NUCLEOTIDE SEQUENCE [LARGE SCALE GENOMIC DNA]</scope>
    <source>
        <strain evidence="2">M4U3P1</strain>
    </source>
</reference>
<evidence type="ECO:0000313" key="1">
    <source>
        <dbReference type="EMBL" id="QKS70854.1"/>
    </source>
</evidence>
<organism evidence="1 2">
    <name type="scientific">Paenalkalicoccus suaedae</name>
    <dbReference type="NCBI Taxonomy" id="2592382"/>
    <lineage>
        <taxon>Bacteria</taxon>
        <taxon>Bacillati</taxon>
        <taxon>Bacillota</taxon>
        <taxon>Bacilli</taxon>
        <taxon>Bacillales</taxon>
        <taxon>Bacillaceae</taxon>
        <taxon>Paenalkalicoccus</taxon>
    </lineage>
</organism>
<evidence type="ECO:0000313" key="2">
    <source>
        <dbReference type="Proteomes" id="UP000318138"/>
    </source>
</evidence>
<name>A0A859FE33_9BACI</name>
<dbReference type="EMBL" id="CP041372">
    <property type="protein sequence ID" value="QKS70854.1"/>
    <property type="molecule type" value="Genomic_DNA"/>
</dbReference>
<gene>
    <name evidence="1" type="ORF">FLK61_29440</name>
</gene>
<dbReference type="Proteomes" id="UP000318138">
    <property type="component" value="Chromosome"/>
</dbReference>
<protein>
    <submittedName>
        <fullName evidence="1">Uncharacterized protein</fullName>
    </submittedName>
</protein>
<dbReference type="AlphaFoldDB" id="A0A859FE33"/>
<proteinExistence type="predicted"/>
<keyword evidence="2" id="KW-1185">Reference proteome</keyword>